<dbReference type="EnsemblFungi" id="EJT80169">
    <property type="protein sequence ID" value="EJT80169"/>
    <property type="gene ID" value="GGTG_00172"/>
</dbReference>
<feature type="region of interest" description="Disordered" evidence="1">
    <location>
        <begin position="400"/>
        <end position="420"/>
    </location>
</feature>
<reference evidence="3" key="5">
    <citation type="submission" date="2018-04" db="UniProtKB">
        <authorList>
            <consortium name="EnsemblFungi"/>
        </authorList>
    </citation>
    <scope>IDENTIFICATION</scope>
    <source>
        <strain evidence="3">R3-111a-1</strain>
    </source>
</reference>
<dbReference type="RefSeq" id="XP_009216178.1">
    <property type="nucleotide sequence ID" value="XM_009217914.1"/>
</dbReference>
<evidence type="ECO:0000313" key="3">
    <source>
        <dbReference type="EnsemblFungi" id="EJT80169"/>
    </source>
</evidence>
<feature type="compositionally biased region" description="Basic and acidic residues" evidence="1">
    <location>
        <begin position="326"/>
        <end position="348"/>
    </location>
</feature>
<feature type="region of interest" description="Disordered" evidence="1">
    <location>
        <begin position="237"/>
        <end position="369"/>
    </location>
</feature>
<evidence type="ECO:0000313" key="2">
    <source>
        <dbReference type="EMBL" id="EJT80169.1"/>
    </source>
</evidence>
<feature type="compositionally biased region" description="Polar residues" evidence="1">
    <location>
        <begin position="187"/>
        <end position="205"/>
    </location>
</feature>
<proteinExistence type="predicted"/>
<keyword evidence="4" id="KW-1185">Reference proteome</keyword>
<dbReference type="EMBL" id="GL385395">
    <property type="protein sequence ID" value="EJT80169.1"/>
    <property type="molecule type" value="Genomic_DNA"/>
</dbReference>
<gene>
    <name evidence="3" type="primary">20340630</name>
    <name evidence="2" type="ORF">GGTG_00172</name>
</gene>
<sequence>MEMDSHQRRLDELNSSLLEAMLQDDAGVGREAAIEAVRGCSARLDAMLASGPESHVLLRHSYIARSLRRDCDAELACLTTGVRGTRGRFRHIIGQMEVLESCLEPSHRKTGDYSWPVAEAPLADAAGVVSLAAMAGTCRDVDYDVIGSDLVLDDTDAVDDETTPRAEAAEPVPKDANAPTDAPEPTLESSAQTNTVPESPETISEPTDHTTEPTSTDEICDTASVSSYADSVRSLGAETAHGDELSTAPTSPTNSHSGVMEAKEGGPTSRPNKSEETLAQERIREGSPRSSAERGRPRQRSLASARDSGFADKIFDDDDDVVIAKNDLDRTVVSGDDLHPEPSKEKAADGGSSPDPPATPPAPAFARSSSALALAETASVASSRRTRAGAAAEAFDSLISRTKKALGSPKSKGDAVRAERPKSFRGMAKKLMHIGKAQGCPVGGGK</sequence>
<feature type="compositionally biased region" description="Basic and acidic residues" evidence="1">
    <location>
        <begin position="411"/>
        <end position="420"/>
    </location>
</feature>
<dbReference type="AlphaFoldDB" id="J3NFX9"/>
<dbReference type="OrthoDB" id="10537680at2759"/>
<accession>J3NFX9</accession>
<reference evidence="4" key="1">
    <citation type="submission" date="2010-07" db="EMBL/GenBank/DDBJ databases">
        <title>The genome sequence of Gaeumannomyces graminis var. tritici strain R3-111a-1.</title>
        <authorList>
            <consortium name="The Broad Institute Genome Sequencing Platform"/>
            <person name="Ma L.-J."/>
            <person name="Dead R."/>
            <person name="Young S."/>
            <person name="Zeng Q."/>
            <person name="Koehrsen M."/>
            <person name="Alvarado L."/>
            <person name="Berlin A."/>
            <person name="Chapman S.B."/>
            <person name="Chen Z."/>
            <person name="Freedman E."/>
            <person name="Gellesch M."/>
            <person name="Goldberg J."/>
            <person name="Griggs A."/>
            <person name="Gujja S."/>
            <person name="Heilman E.R."/>
            <person name="Heiman D."/>
            <person name="Hepburn T."/>
            <person name="Howarth C."/>
            <person name="Jen D."/>
            <person name="Larson L."/>
            <person name="Mehta T."/>
            <person name="Neiman D."/>
            <person name="Pearson M."/>
            <person name="Roberts A."/>
            <person name="Saif S."/>
            <person name="Shea T."/>
            <person name="Shenoy N."/>
            <person name="Sisk P."/>
            <person name="Stolte C."/>
            <person name="Sykes S."/>
            <person name="Walk T."/>
            <person name="White J."/>
            <person name="Yandava C."/>
            <person name="Haas B."/>
            <person name="Nusbaum C."/>
            <person name="Birren B."/>
        </authorList>
    </citation>
    <scope>NUCLEOTIDE SEQUENCE [LARGE SCALE GENOMIC DNA]</scope>
    <source>
        <strain evidence="4">R3-111a-1</strain>
    </source>
</reference>
<feature type="compositionally biased region" description="Pro residues" evidence="1">
    <location>
        <begin position="354"/>
        <end position="363"/>
    </location>
</feature>
<protein>
    <submittedName>
        <fullName evidence="2 3">Uncharacterized protein</fullName>
    </submittedName>
</protein>
<feature type="compositionally biased region" description="Polar residues" evidence="1">
    <location>
        <begin position="247"/>
        <end position="257"/>
    </location>
</feature>
<dbReference type="VEuPathDB" id="FungiDB:GGTG_00172"/>
<name>J3NFX9_GAET3</name>
<reference evidence="3" key="4">
    <citation type="journal article" date="2015" name="G3 (Bethesda)">
        <title>Genome sequences of three phytopathogenic species of the Magnaporthaceae family of fungi.</title>
        <authorList>
            <person name="Okagaki L.H."/>
            <person name="Nunes C.C."/>
            <person name="Sailsbery J."/>
            <person name="Clay B."/>
            <person name="Brown D."/>
            <person name="John T."/>
            <person name="Oh Y."/>
            <person name="Young N."/>
            <person name="Fitzgerald M."/>
            <person name="Haas B.J."/>
            <person name="Zeng Q."/>
            <person name="Young S."/>
            <person name="Adiconis X."/>
            <person name="Fan L."/>
            <person name="Levin J.Z."/>
            <person name="Mitchell T.K."/>
            <person name="Okubara P.A."/>
            <person name="Farman M.L."/>
            <person name="Kohn L.M."/>
            <person name="Birren B."/>
            <person name="Ma L.-J."/>
            <person name="Dean R.A."/>
        </authorList>
    </citation>
    <scope>NUCLEOTIDE SEQUENCE</scope>
    <source>
        <strain evidence="3">R3-111a-1</strain>
    </source>
</reference>
<dbReference type="Proteomes" id="UP000006039">
    <property type="component" value="Unassembled WGS sequence"/>
</dbReference>
<organism evidence="2">
    <name type="scientific">Gaeumannomyces tritici (strain R3-111a-1)</name>
    <name type="common">Wheat and barley take-all root rot fungus</name>
    <name type="synonym">Gaeumannomyces graminis var. tritici</name>
    <dbReference type="NCBI Taxonomy" id="644352"/>
    <lineage>
        <taxon>Eukaryota</taxon>
        <taxon>Fungi</taxon>
        <taxon>Dikarya</taxon>
        <taxon>Ascomycota</taxon>
        <taxon>Pezizomycotina</taxon>
        <taxon>Sordariomycetes</taxon>
        <taxon>Sordariomycetidae</taxon>
        <taxon>Magnaporthales</taxon>
        <taxon>Magnaporthaceae</taxon>
        <taxon>Gaeumannomyces</taxon>
    </lineage>
</organism>
<feature type="compositionally biased region" description="Polar residues" evidence="1">
    <location>
        <begin position="212"/>
        <end position="221"/>
    </location>
</feature>
<evidence type="ECO:0000256" key="1">
    <source>
        <dbReference type="SAM" id="MobiDB-lite"/>
    </source>
</evidence>
<feature type="compositionally biased region" description="Basic and acidic residues" evidence="1">
    <location>
        <begin position="272"/>
        <end position="296"/>
    </location>
</feature>
<feature type="region of interest" description="Disordered" evidence="1">
    <location>
        <begin position="156"/>
        <end position="221"/>
    </location>
</feature>
<dbReference type="eggNOG" id="ENOG502RMZE">
    <property type="taxonomic scope" value="Eukaryota"/>
</dbReference>
<evidence type="ECO:0000313" key="4">
    <source>
        <dbReference type="Proteomes" id="UP000006039"/>
    </source>
</evidence>
<reference evidence="2" key="3">
    <citation type="submission" date="2010-09" db="EMBL/GenBank/DDBJ databases">
        <title>Annotation of Gaeumannomyces graminis var. tritici R3-111a-1.</title>
        <authorList>
            <consortium name="The Broad Institute Genome Sequencing Platform"/>
            <person name="Ma L.-J."/>
            <person name="Dead R."/>
            <person name="Young S.K."/>
            <person name="Zeng Q."/>
            <person name="Gargeya S."/>
            <person name="Fitzgerald M."/>
            <person name="Haas B."/>
            <person name="Abouelleil A."/>
            <person name="Alvarado L."/>
            <person name="Arachchi H.M."/>
            <person name="Berlin A."/>
            <person name="Brown A."/>
            <person name="Chapman S.B."/>
            <person name="Chen Z."/>
            <person name="Dunbar C."/>
            <person name="Freedman E."/>
            <person name="Gearin G."/>
            <person name="Gellesch M."/>
            <person name="Goldberg J."/>
            <person name="Griggs A."/>
            <person name="Gujja S."/>
            <person name="Heiman D."/>
            <person name="Howarth C."/>
            <person name="Larson L."/>
            <person name="Lui A."/>
            <person name="MacDonald P.J.P."/>
            <person name="Mehta T."/>
            <person name="Montmayeur A."/>
            <person name="Murphy C."/>
            <person name="Neiman D."/>
            <person name="Pearson M."/>
            <person name="Priest M."/>
            <person name="Roberts A."/>
            <person name="Saif S."/>
            <person name="Shea T."/>
            <person name="Shenoy N."/>
            <person name="Sisk P."/>
            <person name="Stolte C."/>
            <person name="Sykes S."/>
            <person name="Yandava C."/>
            <person name="Wortman J."/>
            <person name="Nusbaum C."/>
            <person name="Birren B."/>
        </authorList>
    </citation>
    <scope>NUCLEOTIDE SEQUENCE</scope>
    <source>
        <strain evidence="2">R3-111a-1</strain>
    </source>
</reference>
<dbReference type="HOGENOM" id="CLU_704140_0_0_1"/>
<reference evidence="2" key="2">
    <citation type="submission" date="2010-07" db="EMBL/GenBank/DDBJ databases">
        <authorList>
            <consortium name="The Broad Institute Genome Sequencing Platform"/>
            <consortium name="Broad Institute Genome Sequencing Center for Infectious Disease"/>
            <person name="Ma L.-J."/>
            <person name="Dead R."/>
            <person name="Young S."/>
            <person name="Zeng Q."/>
            <person name="Koehrsen M."/>
            <person name="Alvarado L."/>
            <person name="Berlin A."/>
            <person name="Chapman S.B."/>
            <person name="Chen Z."/>
            <person name="Freedman E."/>
            <person name="Gellesch M."/>
            <person name="Goldberg J."/>
            <person name="Griggs A."/>
            <person name="Gujja S."/>
            <person name="Heilman E.R."/>
            <person name="Heiman D."/>
            <person name="Hepburn T."/>
            <person name="Howarth C."/>
            <person name="Jen D."/>
            <person name="Larson L."/>
            <person name="Mehta T."/>
            <person name="Neiman D."/>
            <person name="Pearson M."/>
            <person name="Roberts A."/>
            <person name="Saif S."/>
            <person name="Shea T."/>
            <person name="Shenoy N."/>
            <person name="Sisk P."/>
            <person name="Stolte C."/>
            <person name="Sykes S."/>
            <person name="Walk T."/>
            <person name="White J."/>
            <person name="Yandava C."/>
            <person name="Haas B."/>
            <person name="Nusbaum C."/>
            <person name="Birren B."/>
        </authorList>
    </citation>
    <scope>NUCLEOTIDE SEQUENCE</scope>
    <source>
        <strain evidence="2">R3-111a-1</strain>
    </source>
</reference>
<dbReference type="GeneID" id="20340630"/>